<feature type="compositionally biased region" description="Polar residues" evidence="1">
    <location>
        <begin position="70"/>
        <end position="92"/>
    </location>
</feature>
<protein>
    <submittedName>
        <fullName evidence="2">Uncharacterized protein</fullName>
    </submittedName>
</protein>
<dbReference type="AlphaFoldDB" id="A0A8H3AFQ5"/>
<feature type="region of interest" description="Disordered" evidence="1">
    <location>
        <begin position="1"/>
        <end position="125"/>
    </location>
</feature>
<organism evidence="2 4">
    <name type="scientific">Rhizoctonia solani</name>
    <dbReference type="NCBI Taxonomy" id="456999"/>
    <lineage>
        <taxon>Eukaryota</taxon>
        <taxon>Fungi</taxon>
        <taxon>Dikarya</taxon>
        <taxon>Basidiomycota</taxon>
        <taxon>Agaricomycotina</taxon>
        <taxon>Agaricomycetes</taxon>
        <taxon>Cantharellales</taxon>
        <taxon>Ceratobasidiaceae</taxon>
        <taxon>Rhizoctonia</taxon>
    </lineage>
</organism>
<comment type="caution">
    <text evidence="2">The sequence shown here is derived from an EMBL/GenBank/DDBJ whole genome shotgun (WGS) entry which is preliminary data.</text>
</comment>
<dbReference type="Proteomes" id="UP000663861">
    <property type="component" value="Unassembled WGS sequence"/>
</dbReference>
<accession>A0A8H3AFQ5</accession>
<evidence type="ECO:0000313" key="4">
    <source>
        <dbReference type="Proteomes" id="UP000663861"/>
    </source>
</evidence>
<evidence type="ECO:0000313" key="2">
    <source>
        <dbReference type="EMBL" id="CAE6423588.1"/>
    </source>
</evidence>
<dbReference type="EMBL" id="CAJMWY010000246">
    <property type="protein sequence ID" value="CAE6423588.1"/>
    <property type="molecule type" value="Genomic_DNA"/>
</dbReference>
<evidence type="ECO:0000313" key="3">
    <source>
        <dbReference type="EMBL" id="CAE6501109.1"/>
    </source>
</evidence>
<feature type="compositionally biased region" description="Basic residues" evidence="1">
    <location>
        <begin position="55"/>
        <end position="65"/>
    </location>
</feature>
<dbReference type="Proteomes" id="UP000663888">
    <property type="component" value="Unassembled WGS sequence"/>
</dbReference>
<sequence length="125" mass="12895">MGSNSSTSFQEKDSACSSRAPSPTLVDTRPSSSNLDYPDREKPLPRVPTSLFGTKKPKSPKKQYKEKHTSSSTNTHRGPGTRSTFSSILVLNSSPPDNGGGGGCDTGSSDSSGSSSSSSSSSSSD</sequence>
<feature type="compositionally biased region" description="Polar residues" evidence="1">
    <location>
        <begin position="1"/>
        <end position="21"/>
    </location>
</feature>
<proteinExistence type="predicted"/>
<name>A0A8H3AFQ5_9AGAM</name>
<reference evidence="2" key="1">
    <citation type="submission" date="2021-01" db="EMBL/GenBank/DDBJ databases">
        <authorList>
            <person name="Kaushik A."/>
        </authorList>
    </citation>
    <scope>NUCLEOTIDE SEQUENCE</scope>
    <source>
        <strain evidence="3">AG4-R118</strain>
        <strain evidence="2">AG4-RS23</strain>
    </source>
</reference>
<feature type="compositionally biased region" description="Low complexity" evidence="1">
    <location>
        <begin position="106"/>
        <end position="125"/>
    </location>
</feature>
<gene>
    <name evidence="3" type="ORF">RDB_LOCUS153298</name>
    <name evidence="2" type="ORF">RDB_LOCUS16935</name>
</gene>
<evidence type="ECO:0000256" key="1">
    <source>
        <dbReference type="SAM" id="MobiDB-lite"/>
    </source>
</evidence>
<dbReference type="EMBL" id="CAJMWX010001660">
    <property type="protein sequence ID" value="CAE6501109.1"/>
    <property type="molecule type" value="Genomic_DNA"/>
</dbReference>